<sequence length="192" mass="22552">MASEIWDSRGLLPPFGANGLEIENRYPYKTDIINFINIFGFNTQRLDILDKFVDYTKIVKESGVQIHKIWIDGSFCENCETLRKRPPNDIDAVIFYTVIDENLLKNNFDLILNKNNVKNAFKTDSYFVLIPPSYANLEHQYAFIEKIVYWSSFWSHTRDCDWKGFIELDNFDVVNYNNAKELIANKRGEINE</sequence>
<accession>A0A1C4A4E1</accession>
<dbReference type="RefSeq" id="WP_091346995.1">
    <property type="nucleotide sequence ID" value="NZ_FMAQ01000002.1"/>
</dbReference>
<proteinExistence type="predicted"/>
<name>A0A1C4A4E1_9GAMM</name>
<keyword evidence="2" id="KW-1185">Reference proteome</keyword>
<organism evidence="1 2">
    <name type="scientific">Gilliamella bombicola</name>
    <dbReference type="NCBI Taxonomy" id="1798182"/>
    <lineage>
        <taxon>Bacteria</taxon>
        <taxon>Pseudomonadati</taxon>
        <taxon>Pseudomonadota</taxon>
        <taxon>Gammaproteobacteria</taxon>
        <taxon>Orbales</taxon>
        <taxon>Orbaceae</taxon>
        <taxon>Gilliamella</taxon>
    </lineage>
</organism>
<dbReference type="OrthoDB" id="7842083at2"/>
<dbReference type="AlphaFoldDB" id="A0A1C4A4E1"/>
<dbReference type="STRING" id="1798182.GA0061081_102231"/>
<evidence type="ECO:0000313" key="1">
    <source>
        <dbReference type="EMBL" id="SCB89392.1"/>
    </source>
</evidence>
<dbReference type="Proteomes" id="UP000199670">
    <property type="component" value="Unassembled WGS sequence"/>
</dbReference>
<protein>
    <submittedName>
        <fullName evidence="1">Uncharacterized protein</fullName>
    </submittedName>
</protein>
<evidence type="ECO:0000313" key="2">
    <source>
        <dbReference type="Proteomes" id="UP000199670"/>
    </source>
</evidence>
<dbReference type="InterPro" id="IPR053860">
    <property type="entry name" value="DUF6932"/>
</dbReference>
<gene>
    <name evidence="1" type="ORF">GA0061081_102231</name>
</gene>
<reference evidence="2" key="1">
    <citation type="submission" date="2016-08" db="EMBL/GenBank/DDBJ databases">
        <authorList>
            <person name="Varghese N."/>
            <person name="Submissions Spin"/>
        </authorList>
    </citation>
    <scope>NUCLEOTIDE SEQUENCE [LARGE SCALE GENOMIC DNA]</scope>
    <source>
        <strain evidence="2">R-53248</strain>
    </source>
</reference>
<dbReference type="Pfam" id="PF22014">
    <property type="entry name" value="DUF6932"/>
    <property type="match status" value="1"/>
</dbReference>
<dbReference type="EMBL" id="FMAQ01000002">
    <property type="protein sequence ID" value="SCB89392.1"/>
    <property type="molecule type" value="Genomic_DNA"/>
</dbReference>